<evidence type="ECO:0000313" key="1">
    <source>
        <dbReference type="EMBL" id="SDN18077.1"/>
    </source>
</evidence>
<dbReference type="GeneID" id="40832621"/>
<dbReference type="AlphaFoldDB" id="A0A1G9ZAE1"/>
<dbReference type="EMBL" id="FNHI01000021">
    <property type="protein sequence ID" value="SDN18077.1"/>
    <property type="molecule type" value="Genomic_DNA"/>
</dbReference>
<name>A0A1G9ZAE1_9ACTN</name>
<dbReference type="RefSeq" id="WP_143041542.1">
    <property type="nucleotide sequence ID" value="NZ_FNHI01000021.1"/>
</dbReference>
<sequence length="68" mass="7671">MPVPARTQMHDFKARIEDVGTTVLTKSIAAAYFIEEGIFTIFKDGQHQAVYAVQSRLLLRGTRRPHGQ</sequence>
<dbReference type="STRING" id="1196353.SAMN05444921_12138"/>
<proteinExistence type="predicted"/>
<dbReference type="Proteomes" id="UP000199063">
    <property type="component" value="Unassembled WGS sequence"/>
</dbReference>
<protein>
    <submittedName>
        <fullName evidence="1">Uncharacterized protein</fullName>
    </submittedName>
</protein>
<gene>
    <name evidence="1" type="ORF">SAMN05444921_12138</name>
</gene>
<organism evidence="1 2">
    <name type="scientific">Streptomyces wuyuanensis</name>
    <dbReference type="NCBI Taxonomy" id="1196353"/>
    <lineage>
        <taxon>Bacteria</taxon>
        <taxon>Bacillati</taxon>
        <taxon>Actinomycetota</taxon>
        <taxon>Actinomycetes</taxon>
        <taxon>Kitasatosporales</taxon>
        <taxon>Streptomycetaceae</taxon>
        <taxon>Streptomyces</taxon>
    </lineage>
</organism>
<accession>A0A1G9ZAE1</accession>
<keyword evidence="2" id="KW-1185">Reference proteome</keyword>
<evidence type="ECO:0000313" key="2">
    <source>
        <dbReference type="Proteomes" id="UP000199063"/>
    </source>
</evidence>
<reference evidence="2" key="1">
    <citation type="submission" date="2016-10" db="EMBL/GenBank/DDBJ databases">
        <authorList>
            <person name="Varghese N."/>
            <person name="Submissions S."/>
        </authorList>
    </citation>
    <scope>NUCLEOTIDE SEQUENCE [LARGE SCALE GENOMIC DNA]</scope>
    <source>
        <strain evidence="2">CGMCC 4.7042</strain>
    </source>
</reference>